<name>A0A6P0BL72_RHILE</name>
<feature type="coiled-coil region" evidence="1">
    <location>
        <begin position="109"/>
        <end position="139"/>
    </location>
</feature>
<reference evidence="3 4" key="1">
    <citation type="submission" date="2019-12" db="EMBL/GenBank/DDBJ databases">
        <title>Rhizobium genotypes associated with high levels of biological nitrogen fixation by grain legumes in a temperate-maritime cropping system.</title>
        <authorList>
            <person name="Maluk M."/>
            <person name="Francesc Ferrando Molina F."/>
            <person name="Lopez Del Egido L."/>
            <person name="Lafos M."/>
            <person name="Langarica-Fuentes A."/>
            <person name="Gebre Yohannes G."/>
            <person name="Young M.W."/>
            <person name="Martin P."/>
            <person name="Gantlett R."/>
            <person name="Kenicer G."/>
            <person name="Hawes C."/>
            <person name="Begg G.S."/>
            <person name="Quilliam R.S."/>
            <person name="Squire G.R."/>
            <person name="Poole P.S."/>
            <person name="Young P.W."/>
            <person name="Iannetta P.M."/>
            <person name="James E.K."/>
        </authorList>
    </citation>
    <scope>NUCLEOTIDE SEQUENCE [LARGE SCALE GENOMIC DNA]</scope>
    <source>
        <strain evidence="3 4">JHI1096</strain>
    </source>
</reference>
<evidence type="ECO:0000256" key="1">
    <source>
        <dbReference type="SAM" id="Coils"/>
    </source>
</evidence>
<dbReference type="AlphaFoldDB" id="A0A6P0BL72"/>
<dbReference type="EMBL" id="WUEZ01000066">
    <property type="protein sequence ID" value="NEI38762.1"/>
    <property type="molecule type" value="Genomic_DNA"/>
</dbReference>
<comment type="caution">
    <text evidence="3">The sequence shown here is derived from an EMBL/GenBank/DDBJ whole genome shotgun (WGS) entry which is preliminary data.</text>
</comment>
<evidence type="ECO:0000313" key="3">
    <source>
        <dbReference type="EMBL" id="NEI38762.1"/>
    </source>
</evidence>
<dbReference type="Pfam" id="PF01527">
    <property type="entry name" value="HTH_Tnp_1"/>
    <property type="match status" value="1"/>
</dbReference>
<evidence type="ECO:0000256" key="2">
    <source>
        <dbReference type="SAM" id="MobiDB-lite"/>
    </source>
</evidence>
<proteinExistence type="predicted"/>
<dbReference type="GO" id="GO:0004803">
    <property type="term" value="F:transposase activity"/>
    <property type="evidence" value="ECO:0007669"/>
    <property type="project" value="InterPro"/>
</dbReference>
<protein>
    <submittedName>
        <fullName evidence="3">Transposase</fullName>
    </submittedName>
</protein>
<gene>
    <name evidence="3" type="ORF">GR204_33310</name>
</gene>
<dbReference type="InterPro" id="IPR009057">
    <property type="entry name" value="Homeodomain-like_sf"/>
</dbReference>
<organism evidence="3 4">
    <name type="scientific">Rhizobium leguminosarum</name>
    <dbReference type="NCBI Taxonomy" id="384"/>
    <lineage>
        <taxon>Bacteria</taxon>
        <taxon>Pseudomonadati</taxon>
        <taxon>Pseudomonadota</taxon>
        <taxon>Alphaproteobacteria</taxon>
        <taxon>Hyphomicrobiales</taxon>
        <taxon>Rhizobiaceae</taxon>
        <taxon>Rhizobium/Agrobacterium group</taxon>
        <taxon>Rhizobium</taxon>
    </lineage>
</organism>
<sequence>MADEENQVPTESAVAAEAGLAAPKRVSRAKKAIAETSPAGSSKQTKPKTRGLNDQEKLKKIGQIEAQVAGGATLKDAVKGAGISDQTYYQWKKATAQPVTKALAVSVSVDDEFAEFIQLEEENRRLRKLLSEKLRAENADLRKRLGMN</sequence>
<feature type="region of interest" description="Disordered" evidence="2">
    <location>
        <begin position="1"/>
        <end position="55"/>
    </location>
</feature>
<feature type="compositionally biased region" description="Low complexity" evidence="2">
    <location>
        <begin position="13"/>
        <end position="22"/>
    </location>
</feature>
<dbReference type="RefSeq" id="WP_164579260.1">
    <property type="nucleotide sequence ID" value="NZ_WUEZ01000066.1"/>
</dbReference>
<keyword evidence="1" id="KW-0175">Coiled coil</keyword>
<dbReference type="Proteomes" id="UP000471560">
    <property type="component" value="Unassembled WGS sequence"/>
</dbReference>
<evidence type="ECO:0000313" key="4">
    <source>
        <dbReference type="Proteomes" id="UP000471560"/>
    </source>
</evidence>
<dbReference type="InterPro" id="IPR002514">
    <property type="entry name" value="Transposase_8"/>
</dbReference>
<dbReference type="SUPFAM" id="SSF46689">
    <property type="entry name" value="Homeodomain-like"/>
    <property type="match status" value="1"/>
</dbReference>
<dbReference type="GO" id="GO:0003677">
    <property type="term" value="F:DNA binding"/>
    <property type="evidence" value="ECO:0007669"/>
    <property type="project" value="InterPro"/>
</dbReference>
<accession>A0A6P0BL72</accession>
<dbReference type="GO" id="GO:0006313">
    <property type="term" value="P:DNA transposition"/>
    <property type="evidence" value="ECO:0007669"/>
    <property type="project" value="InterPro"/>
</dbReference>